<dbReference type="Proteomes" id="UP000324222">
    <property type="component" value="Unassembled WGS sequence"/>
</dbReference>
<dbReference type="AlphaFoldDB" id="A0A5B7G5P3"/>
<feature type="region of interest" description="Disordered" evidence="1">
    <location>
        <begin position="113"/>
        <end position="193"/>
    </location>
</feature>
<keyword evidence="3" id="KW-1185">Reference proteome</keyword>
<protein>
    <submittedName>
        <fullName evidence="2">Uncharacterized protein</fullName>
    </submittedName>
</protein>
<comment type="caution">
    <text evidence="2">The sequence shown here is derived from an EMBL/GenBank/DDBJ whole genome shotgun (WGS) entry which is preliminary data.</text>
</comment>
<sequence length="213" mass="22740">MISRAAYRMLLVPLASRAESYVIVSAAGTATDARPAAPPLLRLGQDQREAAAPFTVHKCAKGTRDRTISREASFIRMQKMKGYREEVSEGEAIARGLSKRALVEAMDAMPCGGLGELRSRSQKSRSTSPMSEEAREVGGLMPTLTPTLTSAGGERAPGLVSGDELDTSEQLSSPMAERLSVATPEPNTNIPSTRAVASTFGQTLARRPSRVVH</sequence>
<evidence type="ECO:0000256" key="1">
    <source>
        <dbReference type="SAM" id="MobiDB-lite"/>
    </source>
</evidence>
<proteinExistence type="predicted"/>
<reference evidence="2 3" key="1">
    <citation type="submission" date="2019-05" db="EMBL/GenBank/DDBJ databases">
        <title>Another draft genome of Portunus trituberculatus and its Hox gene families provides insights of decapod evolution.</title>
        <authorList>
            <person name="Jeong J.-H."/>
            <person name="Song I."/>
            <person name="Kim S."/>
            <person name="Choi T."/>
            <person name="Kim D."/>
            <person name="Ryu S."/>
            <person name="Kim W."/>
        </authorList>
    </citation>
    <scope>NUCLEOTIDE SEQUENCE [LARGE SCALE GENOMIC DNA]</scope>
    <source>
        <tissue evidence="2">Muscle</tissue>
    </source>
</reference>
<evidence type="ECO:0000313" key="3">
    <source>
        <dbReference type="Proteomes" id="UP000324222"/>
    </source>
</evidence>
<organism evidence="2 3">
    <name type="scientific">Portunus trituberculatus</name>
    <name type="common">Swimming crab</name>
    <name type="synonym">Neptunus trituberculatus</name>
    <dbReference type="NCBI Taxonomy" id="210409"/>
    <lineage>
        <taxon>Eukaryota</taxon>
        <taxon>Metazoa</taxon>
        <taxon>Ecdysozoa</taxon>
        <taxon>Arthropoda</taxon>
        <taxon>Crustacea</taxon>
        <taxon>Multicrustacea</taxon>
        <taxon>Malacostraca</taxon>
        <taxon>Eumalacostraca</taxon>
        <taxon>Eucarida</taxon>
        <taxon>Decapoda</taxon>
        <taxon>Pleocyemata</taxon>
        <taxon>Brachyura</taxon>
        <taxon>Eubrachyura</taxon>
        <taxon>Portunoidea</taxon>
        <taxon>Portunidae</taxon>
        <taxon>Portuninae</taxon>
        <taxon>Portunus</taxon>
    </lineage>
</organism>
<accession>A0A5B7G5P3</accession>
<dbReference type="EMBL" id="VSRR010011241">
    <property type="protein sequence ID" value="MPC52907.1"/>
    <property type="molecule type" value="Genomic_DNA"/>
</dbReference>
<name>A0A5B7G5P3_PORTR</name>
<gene>
    <name evidence="2" type="ORF">E2C01_046787</name>
</gene>
<evidence type="ECO:0000313" key="2">
    <source>
        <dbReference type="EMBL" id="MPC52907.1"/>
    </source>
</evidence>